<accession>A0ABS6F0Y5</accession>
<dbReference type="Proteomes" id="UP000736583">
    <property type="component" value="Unassembled WGS sequence"/>
</dbReference>
<feature type="domain" description="Two component regulator three Y" evidence="1">
    <location>
        <begin position="125"/>
        <end position="185"/>
    </location>
</feature>
<dbReference type="NCBIfam" id="NF010681">
    <property type="entry name" value="PRK14081.1"/>
    <property type="match status" value="1"/>
</dbReference>
<feature type="domain" description="Two component regulator three Y" evidence="1">
    <location>
        <begin position="217"/>
        <end position="282"/>
    </location>
</feature>
<evidence type="ECO:0000259" key="1">
    <source>
        <dbReference type="Pfam" id="PF07495"/>
    </source>
</evidence>
<organism evidence="2 3">
    <name type="scientific">Clostridium simiarum</name>
    <dbReference type="NCBI Taxonomy" id="2841506"/>
    <lineage>
        <taxon>Bacteria</taxon>
        <taxon>Bacillati</taxon>
        <taxon>Bacillota</taxon>
        <taxon>Clostridia</taxon>
        <taxon>Eubacteriales</taxon>
        <taxon>Clostridiaceae</taxon>
        <taxon>Clostridium</taxon>
    </lineage>
</organism>
<dbReference type="RefSeq" id="WP_032120673.1">
    <property type="nucleotide sequence ID" value="NZ_JAHLQL010000002.1"/>
</dbReference>
<comment type="caution">
    <text evidence="2">The sequence shown here is derived from an EMBL/GenBank/DDBJ whole genome shotgun (WGS) entry which is preliminary data.</text>
</comment>
<reference evidence="2 3" key="1">
    <citation type="submission" date="2021-06" db="EMBL/GenBank/DDBJ databases">
        <authorList>
            <person name="Sun Q."/>
            <person name="Li D."/>
        </authorList>
    </citation>
    <scope>NUCLEOTIDE SEQUENCE [LARGE SCALE GENOMIC DNA]</scope>
    <source>
        <strain evidence="2 3">MSJ-4</strain>
    </source>
</reference>
<sequence>MKGMEINFSLDSPQRKGEKIEINVDSKIENLLYKFFIGVDGVWSTLQDFSESNKYSWIPERDGKYIIMVQGRLKNSKKAFDYVTRADYIVGVDDESLIKDVYLNKEDYSVGDKINISVDTYRIPLLFKYWLRINDGWELMKNYCLENNLNFTANTGGVYDILIECKEVDSKNNFDDFKRISFKVKDIDNIEIKDFKCISPQIMVGEELVFKVDSENEKDRMLLYKFHKIDSKGNVRCIQDFSTKNLISYVEKEKGEYKLLCMVKDMYSPREYDDRALINYEVEPYKKVKIKEFTSDLNSPQLIDTEVNLKVIAEGGKKLLYRFIIEGNESKDTGYLRENNFIWKCTLEGNYLIRAMVKDISYDGEYEEIREIEYSINKKSSIPVIIKDIKLEGDRYHLINETINIKVEAQGGLDLKYAFIVYKEEKQVELIEYGDCNWVNFTPEEIGEYELEIRVKDKYSQKEYDCHSILTFNIKEYIPGNIDYVLLNSKEYYMVGDDINLEVISENTKDILIKYILRVDEHLVEETDFIKSKKYIFTPRCSGTYSIEIQGKNKRCKEGYDSKKQIKIKVHDTLPIINTKLTIDKTYIYINEPITLTVQNEGGRDVCYEFYIMEQGEWRRVQAYSKKNYYGFIPFIEGSYKVLVLTKSSHKKCAYEDYDIFEFEAYEEMKTPKSIVDYAL</sequence>
<name>A0ABS6F0Y5_9CLOT</name>
<feature type="domain" description="Two component regulator three Y" evidence="1">
    <location>
        <begin position="29"/>
        <end position="90"/>
    </location>
</feature>
<feature type="domain" description="Two component regulator three Y" evidence="1">
    <location>
        <begin position="506"/>
        <end position="571"/>
    </location>
</feature>
<proteinExistence type="predicted"/>
<evidence type="ECO:0000313" key="2">
    <source>
        <dbReference type="EMBL" id="MBU5592060.1"/>
    </source>
</evidence>
<dbReference type="EMBL" id="JAHLQL010000002">
    <property type="protein sequence ID" value="MBU5592060.1"/>
    <property type="molecule type" value="Genomic_DNA"/>
</dbReference>
<feature type="domain" description="Two component regulator three Y" evidence="1">
    <location>
        <begin position="410"/>
        <end position="475"/>
    </location>
</feature>
<keyword evidence="3" id="KW-1185">Reference proteome</keyword>
<evidence type="ECO:0000313" key="3">
    <source>
        <dbReference type="Proteomes" id="UP000736583"/>
    </source>
</evidence>
<protein>
    <submittedName>
        <fullName evidence="2">Triple tyrosine motif-containing protein</fullName>
    </submittedName>
</protein>
<dbReference type="InterPro" id="IPR011123">
    <property type="entry name" value="Y_Y_Y"/>
</dbReference>
<dbReference type="Pfam" id="PF07495">
    <property type="entry name" value="Y_Y_Y"/>
    <property type="match status" value="5"/>
</dbReference>
<gene>
    <name evidence="2" type="ORF">KQI89_09785</name>
</gene>